<feature type="transmembrane region" description="Helical" evidence="9">
    <location>
        <begin position="146"/>
        <end position="168"/>
    </location>
</feature>
<dbReference type="PANTHER" id="PTHR35011">
    <property type="entry name" value="2,3-DIKETO-L-GULONATE TRAP TRANSPORTER SMALL PERMEASE PROTEIN YIAM"/>
    <property type="match status" value="1"/>
</dbReference>
<keyword evidence="2 9" id="KW-0813">Transport</keyword>
<keyword evidence="3" id="KW-1003">Cell membrane</keyword>
<name>A0A2G8R9C2_9RHOB</name>
<comment type="caution">
    <text evidence="11">The sequence shown here is derived from an EMBL/GenBank/DDBJ whole genome shotgun (WGS) entry which is preliminary data.</text>
</comment>
<dbReference type="GO" id="GO:0005886">
    <property type="term" value="C:plasma membrane"/>
    <property type="evidence" value="ECO:0007669"/>
    <property type="project" value="UniProtKB-SubCell"/>
</dbReference>
<feature type="transmembrane region" description="Helical" evidence="9">
    <location>
        <begin position="103"/>
        <end position="126"/>
    </location>
</feature>
<dbReference type="OrthoDB" id="6160477at2"/>
<evidence type="ECO:0000256" key="5">
    <source>
        <dbReference type="ARBA" id="ARBA00022692"/>
    </source>
</evidence>
<evidence type="ECO:0000256" key="7">
    <source>
        <dbReference type="ARBA" id="ARBA00023136"/>
    </source>
</evidence>
<gene>
    <name evidence="11" type="ORF">P775_21200</name>
</gene>
<evidence type="ECO:0000256" key="9">
    <source>
        <dbReference type="RuleBase" id="RU369079"/>
    </source>
</evidence>
<evidence type="ECO:0000256" key="6">
    <source>
        <dbReference type="ARBA" id="ARBA00022989"/>
    </source>
</evidence>
<organism evidence="11 12">
    <name type="scientific">Puniceibacterium antarcticum</name>
    <dbReference type="NCBI Taxonomy" id="1206336"/>
    <lineage>
        <taxon>Bacteria</taxon>
        <taxon>Pseudomonadati</taxon>
        <taxon>Pseudomonadota</taxon>
        <taxon>Alphaproteobacteria</taxon>
        <taxon>Rhodobacterales</taxon>
        <taxon>Paracoccaceae</taxon>
        <taxon>Puniceibacterium</taxon>
    </lineage>
</organism>
<dbReference type="PANTHER" id="PTHR35011:SF10">
    <property type="entry name" value="TRAP TRANSPORTER SMALL PERMEASE PROTEIN"/>
    <property type="match status" value="1"/>
</dbReference>
<feature type="transmembrane region" description="Helical" evidence="9">
    <location>
        <begin position="21"/>
        <end position="44"/>
    </location>
</feature>
<evidence type="ECO:0000256" key="4">
    <source>
        <dbReference type="ARBA" id="ARBA00022519"/>
    </source>
</evidence>
<feature type="transmembrane region" description="Helical" evidence="9">
    <location>
        <begin position="64"/>
        <end position="82"/>
    </location>
</feature>
<dbReference type="RefSeq" id="WP_099912698.1">
    <property type="nucleotide sequence ID" value="NZ_AWWI01000134.1"/>
</dbReference>
<accession>A0A2G8R9C2</accession>
<evidence type="ECO:0000256" key="2">
    <source>
        <dbReference type="ARBA" id="ARBA00022448"/>
    </source>
</evidence>
<evidence type="ECO:0000259" key="10">
    <source>
        <dbReference type="Pfam" id="PF04290"/>
    </source>
</evidence>
<keyword evidence="4 9" id="KW-0997">Cell inner membrane</keyword>
<reference evidence="11 12" key="1">
    <citation type="submission" date="2013-09" db="EMBL/GenBank/DDBJ databases">
        <title>Genome sequencing of Phaeobacter antarcticus sp. nov. SM1211.</title>
        <authorList>
            <person name="Zhang X.-Y."/>
            <person name="Liu C."/>
            <person name="Chen X.-L."/>
            <person name="Xie B.-B."/>
            <person name="Qin Q.-L."/>
            <person name="Rong J.-C."/>
            <person name="Zhang Y.-Z."/>
        </authorList>
    </citation>
    <scope>NUCLEOTIDE SEQUENCE [LARGE SCALE GENOMIC DNA]</scope>
    <source>
        <strain evidence="11 12">SM1211</strain>
    </source>
</reference>
<dbReference type="GO" id="GO:0022857">
    <property type="term" value="F:transmembrane transporter activity"/>
    <property type="evidence" value="ECO:0007669"/>
    <property type="project" value="UniProtKB-UniRule"/>
</dbReference>
<keyword evidence="12" id="KW-1185">Reference proteome</keyword>
<keyword evidence="7 9" id="KW-0472">Membrane</keyword>
<evidence type="ECO:0000256" key="3">
    <source>
        <dbReference type="ARBA" id="ARBA00022475"/>
    </source>
</evidence>
<feature type="domain" description="Tripartite ATP-independent periplasmic transporters DctQ component" evidence="10">
    <location>
        <begin position="44"/>
        <end position="170"/>
    </location>
</feature>
<dbReference type="InterPro" id="IPR055348">
    <property type="entry name" value="DctQ"/>
</dbReference>
<keyword evidence="5 9" id="KW-0812">Transmembrane</keyword>
<keyword evidence="6 9" id="KW-1133">Transmembrane helix</keyword>
<proteinExistence type="inferred from homology"/>
<dbReference type="AlphaFoldDB" id="A0A2G8R9C2"/>
<evidence type="ECO:0000313" key="11">
    <source>
        <dbReference type="EMBL" id="PIL18165.1"/>
    </source>
</evidence>
<comment type="function">
    <text evidence="9">Part of the tripartite ATP-independent periplasmic (TRAP) transport system.</text>
</comment>
<protein>
    <recommendedName>
        <fullName evidence="9">TRAP transporter small permease protein</fullName>
    </recommendedName>
</protein>
<dbReference type="EMBL" id="AWWI01000134">
    <property type="protein sequence ID" value="PIL18165.1"/>
    <property type="molecule type" value="Genomic_DNA"/>
</dbReference>
<dbReference type="Pfam" id="PF04290">
    <property type="entry name" value="DctQ"/>
    <property type="match status" value="1"/>
</dbReference>
<comment type="subunit">
    <text evidence="9">The complex comprises the extracytoplasmic solute receptor protein and the two transmembrane proteins.</text>
</comment>
<dbReference type="InterPro" id="IPR007387">
    <property type="entry name" value="TRAP_DctQ"/>
</dbReference>
<evidence type="ECO:0000256" key="8">
    <source>
        <dbReference type="ARBA" id="ARBA00038436"/>
    </source>
</evidence>
<dbReference type="Proteomes" id="UP000231259">
    <property type="component" value="Unassembled WGS sequence"/>
</dbReference>
<sequence length="213" mass="23206">MVGARKSLLAVGQGLEKVLKVLRALSNAGIWAGGAMLLLLSHGVGAEIILRRLFDRSLGGMDEIGGYVLAITATLAFSEALFSRAHIRIGILHGRLAPKGRAVLDVIALIGLIWFFSIILWFGWTMLMRNWGLGTRSMTPMQTPLWIPQVMWVAAMALFYLSAVLLFLQGLVSMAVGDWARAASLIGARNDIEELEDELALSAQAGLHQEEPR</sequence>
<comment type="subcellular location">
    <subcellularLocation>
        <location evidence="1 9">Cell inner membrane</location>
        <topology evidence="1 9">Multi-pass membrane protein</topology>
    </subcellularLocation>
</comment>
<dbReference type="GO" id="GO:0015740">
    <property type="term" value="P:C4-dicarboxylate transport"/>
    <property type="evidence" value="ECO:0007669"/>
    <property type="project" value="TreeGrafter"/>
</dbReference>
<evidence type="ECO:0000313" key="12">
    <source>
        <dbReference type="Proteomes" id="UP000231259"/>
    </source>
</evidence>
<comment type="similarity">
    <text evidence="8 9">Belongs to the TRAP transporter small permease family.</text>
</comment>
<evidence type="ECO:0000256" key="1">
    <source>
        <dbReference type="ARBA" id="ARBA00004429"/>
    </source>
</evidence>